<dbReference type="STRING" id="413434.SAMN04488132_102358"/>
<reference evidence="6 7" key="1">
    <citation type="submission" date="2017-02" db="EMBL/GenBank/DDBJ databases">
        <authorList>
            <person name="Peterson S.W."/>
        </authorList>
    </citation>
    <scope>NUCLEOTIDE SEQUENCE [LARGE SCALE GENOMIC DNA]</scope>
    <source>
        <strain evidence="6 7">DSM 22335</strain>
    </source>
</reference>
<evidence type="ECO:0000256" key="3">
    <source>
        <dbReference type="ARBA" id="ARBA00023237"/>
    </source>
</evidence>
<dbReference type="AlphaFoldDB" id="A0A1T4L839"/>
<dbReference type="InterPro" id="IPR036942">
    <property type="entry name" value="Beta-barrel_TonB_sf"/>
</dbReference>
<keyword evidence="2" id="KW-0472">Membrane</keyword>
<dbReference type="Gene3D" id="2.40.170.20">
    <property type="entry name" value="TonB-dependent receptor, beta-barrel domain"/>
    <property type="match status" value="1"/>
</dbReference>
<dbReference type="Proteomes" id="UP000190888">
    <property type="component" value="Unassembled WGS sequence"/>
</dbReference>
<dbReference type="OrthoDB" id="606851at2"/>
<dbReference type="Pfam" id="PF13620">
    <property type="entry name" value="CarboxypepD_reg"/>
    <property type="match status" value="1"/>
</dbReference>
<dbReference type="SUPFAM" id="SSF56935">
    <property type="entry name" value="Porins"/>
    <property type="match status" value="1"/>
</dbReference>
<keyword evidence="3" id="KW-0998">Cell outer membrane</keyword>
<keyword evidence="6" id="KW-0121">Carboxypeptidase</keyword>
<feature type="chain" id="PRO_5012120201" evidence="4">
    <location>
        <begin position="19"/>
        <end position="804"/>
    </location>
</feature>
<dbReference type="InterPro" id="IPR037066">
    <property type="entry name" value="Plug_dom_sf"/>
</dbReference>
<evidence type="ECO:0000259" key="5">
    <source>
        <dbReference type="Pfam" id="PF14905"/>
    </source>
</evidence>
<sequence>MKIISLVCFLFLSLAAWSSSTDLSGEVKNARQQPLPYAVVSLLQRDGKILKGTLTDSSGKYEYRDIPDGNYVLTVSLVGYADHRSDTIRVKAGTGKIQLPPVILKEAAEQLRTVTVAATKKLFDMQPDKMVMNIENSPLATGNMAFDLLRKAPAVTTDKDDNIRLNGAACRIFIDGKPAYLSGTQLTEYLKNLPADMVSRIEIISNPSSKYEAEGTAGIINIRLKKNQAYGLNGIVNAGTGYGEYPKANGGLSVNYRKNGWNLFGSGSGGYSESFNLLNYNSIVRNNGTVNYQDRENYWHPVTRYSSFKAGADLQLGRRSTIGVLMNGNLSNTNAQTDNLTTFSNGQKQAYSYISSIRNGDDNSSNFSYNLNFKTELDTLGSDLNLDADYAVYNRSSIETNENFFTNAAGTATRSPYIFRNDQPAGVKIWSFKADHTRMFRNKMKMEVGVKFSWVTTDNNLIADSLQNGSWKQDISRTNKFIYDENINAAYLNLSRRFGSTAIQIGVRAEQTISKGNSITMNRIDERNYWGLFPSLFISQPLDSNNQLNLSYTRRINRPGYQSLNPFTWYVDPFTIFAGNPFLQPSFSHSFELKHGYKQAIFTSLVYRHATAVQTTVIRQDKVTGTVTNTTENANASDYLGLNVSASIPFTTWWSSDNNLGMAYVKGYSAISDFSYNQESFAASLYTSHTFKLKNDFRIMTDIYYSIPTREGLSRMRSSYSWGLALQKQVWQQKGTIRLNFTNIIGPSAYRSHIVSDELDITWKNQWEGRRINLNFAWKFGNMNVKASRNRNTGVQAEKNRVNL</sequence>
<comment type="subcellular location">
    <subcellularLocation>
        <location evidence="1">Cell outer membrane</location>
    </subcellularLocation>
</comment>
<keyword evidence="6" id="KW-0378">Hydrolase</keyword>
<organism evidence="6 7">
    <name type="scientific">Sediminibacterium ginsengisoli</name>
    <dbReference type="NCBI Taxonomy" id="413434"/>
    <lineage>
        <taxon>Bacteria</taxon>
        <taxon>Pseudomonadati</taxon>
        <taxon>Bacteroidota</taxon>
        <taxon>Chitinophagia</taxon>
        <taxon>Chitinophagales</taxon>
        <taxon>Chitinophagaceae</taxon>
        <taxon>Sediminibacterium</taxon>
    </lineage>
</organism>
<gene>
    <name evidence="6" type="ORF">SAMN04488132_102358</name>
</gene>
<dbReference type="InterPro" id="IPR041700">
    <property type="entry name" value="OMP_b-brl_3"/>
</dbReference>
<evidence type="ECO:0000313" key="6">
    <source>
        <dbReference type="EMBL" id="SJZ50895.1"/>
    </source>
</evidence>
<name>A0A1T4L839_9BACT</name>
<keyword evidence="4" id="KW-0732">Signal</keyword>
<dbReference type="InterPro" id="IPR008969">
    <property type="entry name" value="CarboxyPept-like_regulatory"/>
</dbReference>
<dbReference type="Gene3D" id="2.60.40.1120">
    <property type="entry name" value="Carboxypeptidase-like, regulatory domain"/>
    <property type="match status" value="1"/>
</dbReference>
<dbReference type="RefSeq" id="WP_078830309.1">
    <property type="nucleotide sequence ID" value="NZ_FUWH01000002.1"/>
</dbReference>
<proteinExistence type="predicted"/>
<keyword evidence="6" id="KW-0645">Protease</keyword>
<evidence type="ECO:0000313" key="7">
    <source>
        <dbReference type="Proteomes" id="UP000190888"/>
    </source>
</evidence>
<keyword evidence="7" id="KW-1185">Reference proteome</keyword>
<evidence type="ECO:0000256" key="4">
    <source>
        <dbReference type="SAM" id="SignalP"/>
    </source>
</evidence>
<evidence type="ECO:0000256" key="2">
    <source>
        <dbReference type="ARBA" id="ARBA00023136"/>
    </source>
</evidence>
<dbReference type="SUPFAM" id="SSF49464">
    <property type="entry name" value="Carboxypeptidase regulatory domain-like"/>
    <property type="match status" value="1"/>
</dbReference>
<feature type="signal peptide" evidence="4">
    <location>
        <begin position="1"/>
        <end position="18"/>
    </location>
</feature>
<dbReference type="PANTHER" id="PTHR40980:SF4">
    <property type="entry name" value="TONB-DEPENDENT RECEPTOR-LIKE BETA-BARREL DOMAIN-CONTAINING PROTEIN"/>
    <property type="match status" value="1"/>
</dbReference>
<evidence type="ECO:0000256" key="1">
    <source>
        <dbReference type="ARBA" id="ARBA00004442"/>
    </source>
</evidence>
<dbReference type="Pfam" id="PF14905">
    <property type="entry name" value="OMP_b-brl_3"/>
    <property type="match status" value="1"/>
</dbReference>
<dbReference type="GO" id="GO:0004180">
    <property type="term" value="F:carboxypeptidase activity"/>
    <property type="evidence" value="ECO:0007669"/>
    <property type="project" value="UniProtKB-KW"/>
</dbReference>
<dbReference type="GO" id="GO:0009279">
    <property type="term" value="C:cell outer membrane"/>
    <property type="evidence" value="ECO:0007669"/>
    <property type="project" value="UniProtKB-SubCell"/>
</dbReference>
<dbReference type="Gene3D" id="2.170.130.10">
    <property type="entry name" value="TonB-dependent receptor, plug domain"/>
    <property type="match status" value="1"/>
</dbReference>
<dbReference type="EMBL" id="FUWH01000002">
    <property type="protein sequence ID" value="SJZ50895.1"/>
    <property type="molecule type" value="Genomic_DNA"/>
</dbReference>
<dbReference type="PANTHER" id="PTHR40980">
    <property type="entry name" value="PLUG DOMAIN-CONTAINING PROTEIN"/>
    <property type="match status" value="1"/>
</dbReference>
<feature type="domain" description="Outer membrane protein beta-barrel" evidence="5">
    <location>
        <begin position="376"/>
        <end position="778"/>
    </location>
</feature>
<accession>A0A1T4L839</accession>
<protein>
    <submittedName>
        <fullName evidence="6">Carboxypeptidase regulatory-like domain-containing protein</fullName>
    </submittedName>
</protein>